<dbReference type="InterPro" id="IPR019835">
    <property type="entry name" value="SWIB_domain"/>
</dbReference>
<dbReference type="PANTHER" id="PTHR13844">
    <property type="entry name" value="SWI/SNF-RELATED MATRIX-ASSOCIATED ACTIN-DEPENDENT REGULATOR OF CHROMATIN SUBFAMILY D"/>
    <property type="match status" value="1"/>
</dbReference>
<evidence type="ECO:0000259" key="2">
    <source>
        <dbReference type="PROSITE" id="PS51925"/>
    </source>
</evidence>
<feature type="region of interest" description="Disordered" evidence="1">
    <location>
        <begin position="186"/>
        <end position="216"/>
    </location>
</feature>
<name>A0A7H9HNZ7_9SACH</name>
<dbReference type="SUPFAM" id="SSF47592">
    <property type="entry name" value="SWIB/MDM2 domain"/>
    <property type="match status" value="1"/>
</dbReference>
<sequence length="216" mass="25105">MVDFENYIPMIDAILSASNPDEVTPKRIRKALQELFGVNLNSQRKTVNQLIVERFQEVQSRPRVLVTQEELAKRDEALAHRLHLDEKAAARKLRNPKVTKTKRKPSKNNTLVSRKVEVIEPLRSFLGETMMPRTEVVKRLWDYIKENELQNPQDRREIMCDSQMEPIFGKKMTMFSMNKILSKYLKNPQEDVTNPVKEDPSTYSDELASANSSEDD</sequence>
<dbReference type="Pfam" id="PF08766">
    <property type="entry name" value="DEK_C"/>
    <property type="match status" value="1"/>
</dbReference>
<accession>A0A7H9HNZ7</accession>
<dbReference type="Gene3D" id="1.10.245.10">
    <property type="entry name" value="SWIB/MDM2 domain"/>
    <property type="match status" value="1"/>
</dbReference>
<evidence type="ECO:0000313" key="5">
    <source>
        <dbReference type="Proteomes" id="UP000510647"/>
    </source>
</evidence>
<dbReference type="AlphaFoldDB" id="A0A7H9HNZ7"/>
<feature type="compositionally biased region" description="Polar residues" evidence="1">
    <location>
        <begin position="201"/>
        <end position="216"/>
    </location>
</feature>
<proteinExistence type="predicted"/>
<dbReference type="InterPro" id="IPR003121">
    <property type="entry name" value="SWIB_MDM2_domain"/>
</dbReference>
<protein>
    <submittedName>
        <fullName evidence="4">Uncharacterized protein</fullName>
    </submittedName>
</protein>
<dbReference type="InterPro" id="IPR036885">
    <property type="entry name" value="SWIB_MDM2_dom_sf"/>
</dbReference>
<dbReference type="Pfam" id="PF02201">
    <property type="entry name" value="SWIB"/>
    <property type="match status" value="1"/>
</dbReference>
<dbReference type="SUPFAM" id="SSF109715">
    <property type="entry name" value="DEK C-terminal domain"/>
    <property type="match status" value="1"/>
</dbReference>
<dbReference type="EMBL" id="CP059269">
    <property type="protein sequence ID" value="QLQ79498.1"/>
    <property type="molecule type" value="Genomic_DNA"/>
</dbReference>
<keyword evidence="5" id="KW-1185">Reference proteome</keyword>
<feature type="domain" description="DEK-C" evidence="3">
    <location>
        <begin position="1"/>
        <end position="56"/>
    </location>
</feature>
<dbReference type="PROSITE" id="PS51925">
    <property type="entry name" value="SWIB_MDM2"/>
    <property type="match status" value="1"/>
</dbReference>
<evidence type="ECO:0000313" key="4">
    <source>
        <dbReference type="EMBL" id="QLQ79498.1"/>
    </source>
</evidence>
<gene>
    <name evidence="4" type="ORF">HG537_0C01450</name>
</gene>
<dbReference type="InterPro" id="IPR014876">
    <property type="entry name" value="DEK_C"/>
</dbReference>
<feature type="domain" description="DM2" evidence="2">
    <location>
        <begin position="111"/>
        <end position="187"/>
    </location>
</feature>
<organism evidence="4 5">
    <name type="scientific">Torulaspora globosa</name>
    <dbReference type="NCBI Taxonomy" id="48254"/>
    <lineage>
        <taxon>Eukaryota</taxon>
        <taxon>Fungi</taxon>
        <taxon>Dikarya</taxon>
        <taxon>Ascomycota</taxon>
        <taxon>Saccharomycotina</taxon>
        <taxon>Saccharomycetes</taxon>
        <taxon>Saccharomycetales</taxon>
        <taxon>Saccharomycetaceae</taxon>
        <taxon>Torulaspora</taxon>
    </lineage>
</organism>
<dbReference type="OrthoDB" id="10251073at2759"/>
<reference evidence="4 5" key="1">
    <citation type="submission" date="2020-06" db="EMBL/GenBank/DDBJ databases">
        <title>The yeast mating-type switching endonuclease HO is a domesticated member of an unorthodox homing genetic element family.</title>
        <authorList>
            <person name="Coughlan A.Y."/>
            <person name="Lombardi L."/>
            <person name="Braun-Galleani S."/>
            <person name="Martos A.R."/>
            <person name="Galeote V."/>
            <person name="Bigey F."/>
            <person name="Dequin S."/>
            <person name="Byrne K.P."/>
            <person name="Wolfe K.H."/>
        </authorList>
    </citation>
    <scope>NUCLEOTIDE SEQUENCE [LARGE SCALE GENOMIC DNA]</scope>
    <source>
        <strain evidence="4 5">CBS2947</strain>
    </source>
</reference>
<evidence type="ECO:0000259" key="3">
    <source>
        <dbReference type="PROSITE" id="PS51998"/>
    </source>
</evidence>
<dbReference type="CDD" id="cd10567">
    <property type="entry name" value="SWIB-MDM2_like"/>
    <property type="match status" value="1"/>
</dbReference>
<dbReference type="PROSITE" id="PS51998">
    <property type="entry name" value="DEK_C"/>
    <property type="match status" value="1"/>
</dbReference>
<dbReference type="Proteomes" id="UP000510647">
    <property type="component" value="Chromosome 3"/>
</dbReference>
<evidence type="ECO:0000256" key="1">
    <source>
        <dbReference type="SAM" id="MobiDB-lite"/>
    </source>
</evidence>
<dbReference type="SMART" id="SM00151">
    <property type="entry name" value="SWIB"/>
    <property type="match status" value="1"/>
</dbReference>